<proteinExistence type="predicted"/>
<name>A0A075MLF6_9ARCH</name>
<organism evidence="1 2">
    <name type="scientific">Candidatus Nitrososphaera evergladensis SR1</name>
    <dbReference type="NCBI Taxonomy" id="1459636"/>
    <lineage>
        <taxon>Archaea</taxon>
        <taxon>Nitrososphaerota</taxon>
        <taxon>Nitrososphaeria</taxon>
        <taxon>Nitrososphaerales</taxon>
        <taxon>Nitrososphaeraceae</taxon>
        <taxon>Nitrososphaera</taxon>
    </lineage>
</organism>
<dbReference type="RefSeq" id="WP_158384908.1">
    <property type="nucleotide sequence ID" value="NZ_CP007174.1"/>
</dbReference>
<evidence type="ECO:0000313" key="1">
    <source>
        <dbReference type="EMBL" id="AIF82271.1"/>
    </source>
</evidence>
<dbReference type="KEGG" id="nev:NTE_00189"/>
<accession>A0A075MLF6</accession>
<evidence type="ECO:0000313" key="2">
    <source>
        <dbReference type="Proteomes" id="UP000028194"/>
    </source>
</evidence>
<dbReference type="GeneID" id="43502542"/>
<sequence>MNRNNEFEKLNDRKATYLIVDDDTIVNLKNYYKLEDHDELLQFIKDVVIVGDEE</sequence>
<keyword evidence="2" id="KW-1185">Reference proteome</keyword>
<dbReference type="EMBL" id="CP007174">
    <property type="protein sequence ID" value="AIF82271.1"/>
    <property type="molecule type" value="Genomic_DNA"/>
</dbReference>
<dbReference type="AlphaFoldDB" id="A0A075MLF6"/>
<reference evidence="1 2" key="1">
    <citation type="journal article" date="2014" name="PLoS ONE">
        <title>Genome Sequence of Candidatus Nitrososphaera evergladensis from Group I.1b Enriched from Everglades Soil Reveals Novel Genomic Features of the Ammonia-Oxidizing Archaea.</title>
        <authorList>
            <person name="Zhalnina K.V."/>
            <person name="Dias R."/>
            <person name="Leonard M.T."/>
            <person name="Dorr de Quadros P."/>
            <person name="Camargo F.A."/>
            <person name="Drew J.C."/>
            <person name="Farmerie W.G."/>
            <person name="Daroub S.H."/>
            <person name="Triplett E.W."/>
        </authorList>
    </citation>
    <scope>NUCLEOTIDE SEQUENCE [LARGE SCALE GENOMIC DNA]</scope>
    <source>
        <strain evidence="1 2">SR1</strain>
    </source>
</reference>
<gene>
    <name evidence="1" type="ORF">NTE_00189</name>
</gene>
<protein>
    <submittedName>
        <fullName evidence="1">Uncharacterized protein</fullName>
    </submittedName>
</protein>
<dbReference type="Proteomes" id="UP000028194">
    <property type="component" value="Chromosome"/>
</dbReference>
<dbReference type="OrthoDB" id="379386at2157"/>
<dbReference type="HOGENOM" id="CLU_3038859_0_0_2"/>